<dbReference type="EMBL" id="JACGWJ010000011">
    <property type="protein sequence ID" value="KAL0387452.1"/>
    <property type="molecule type" value="Genomic_DNA"/>
</dbReference>
<gene>
    <name evidence="1" type="ORF">Sradi_2627000</name>
</gene>
<protein>
    <submittedName>
        <fullName evidence="1">Uncharacterized protein</fullName>
    </submittedName>
</protein>
<organism evidence="1">
    <name type="scientific">Sesamum radiatum</name>
    <name type="common">Black benniseed</name>
    <dbReference type="NCBI Taxonomy" id="300843"/>
    <lineage>
        <taxon>Eukaryota</taxon>
        <taxon>Viridiplantae</taxon>
        <taxon>Streptophyta</taxon>
        <taxon>Embryophyta</taxon>
        <taxon>Tracheophyta</taxon>
        <taxon>Spermatophyta</taxon>
        <taxon>Magnoliopsida</taxon>
        <taxon>eudicotyledons</taxon>
        <taxon>Gunneridae</taxon>
        <taxon>Pentapetalae</taxon>
        <taxon>asterids</taxon>
        <taxon>lamiids</taxon>
        <taxon>Lamiales</taxon>
        <taxon>Pedaliaceae</taxon>
        <taxon>Sesamum</taxon>
    </lineage>
</organism>
<reference evidence="1" key="1">
    <citation type="submission" date="2020-06" db="EMBL/GenBank/DDBJ databases">
        <authorList>
            <person name="Li T."/>
            <person name="Hu X."/>
            <person name="Zhang T."/>
            <person name="Song X."/>
            <person name="Zhang H."/>
            <person name="Dai N."/>
            <person name="Sheng W."/>
            <person name="Hou X."/>
            <person name="Wei L."/>
        </authorList>
    </citation>
    <scope>NUCLEOTIDE SEQUENCE</scope>
    <source>
        <strain evidence="1">G02</strain>
        <tissue evidence="1">Leaf</tissue>
    </source>
</reference>
<accession>A0AAW2S4T0</accession>
<reference evidence="1" key="2">
    <citation type="journal article" date="2024" name="Plant">
        <title>Genomic evolution and insights into agronomic trait innovations of Sesamum species.</title>
        <authorList>
            <person name="Miao H."/>
            <person name="Wang L."/>
            <person name="Qu L."/>
            <person name="Liu H."/>
            <person name="Sun Y."/>
            <person name="Le M."/>
            <person name="Wang Q."/>
            <person name="Wei S."/>
            <person name="Zheng Y."/>
            <person name="Lin W."/>
            <person name="Duan Y."/>
            <person name="Cao H."/>
            <person name="Xiong S."/>
            <person name="Wang X."/>
            <person name="Wei L."/>
            <person name="Li C."/>
            <person name="Ma Q."/>
            <person name="Ju M."/>
            <person name="Zhao R."/>
            <person name="Li G."/>
            <person name="Mu C."/>
            <person name="Tian Q."/>
            <person name="Mei H."/>
            <person name="Zhang T."/>
            <person name="Gao T."/>
            <person name="Zhang H."/>
        </authorList>
    </citation>
    <scope>NUCLEOTIDE SEQUENCE</scope>
    <source>
        <strain evidence="1">G02</strain>
    </source>
</reference>
<sequence>MELTIRRMGMVLSLKVEEDSRVTMPGGSWQAKSLHNQMCLVGRLLVNRRVRFDALCTSVQGMLDSMKGMEIRQLDEGRFLNRALGGCP</sequence>
<proteinExistence type="predicted"/>
<evidence type="ECO:0000313" key="1">
    <source>
        <dbReference type="EMBL" id="KAL0387452.1"/>
    </source>
</evidence>
<name>A0AAW2S4T0_SESRA</name>
<dbReference type="AlphaFoldDB" id="A0AAW2S4T0"/>
<comment type="caution">
    <text evidence="1">The sequence shown here is derived from an EMBL/GenBank/DDBJ whole genome shotgun (WGS) entry which is preliminary data.</text>
</comment>